<dbReference type="PROSITE" id="PS51471">
    <property type="entry name" value="FE2OG_OXY"/>
    <property type="match status" value="1"/>
</dbReference>
<dbReference type="Proteomes" id="UP000249390">
    <property type="component" value="Unassembled WGS sequence"/>
</dbReference>
<dbReference type="GO" id="GO:0009805">
    <property type="term" value="P:coumarin biosynthetic process"/>
    <property type="evidence" value="ECO:0007669"/>
    <property type="project" value="UniProtKB-ARBA"/>
</dbReference>
<evidence type="ECO:0000256" key="6">
    <source>
        <dbReference type="RuleBase" id="RU003682"/>
    </source>
</evidence>
<dbReference type="InterPro" id="IPR044861">
    <property type="entry name" value="IPNS-like_FE2OG_OXY"/>
</dbReference>
<evidence type="ECO:0000256" key="5">
    <source>
        <dbReference type="ARBA" id="ARBA00048503"/>
    </source>
</evidence>
<reference evidence="8 9" key="1">
    <citation type="submission" date="2018-06" db="EMBL/GenBank/DDBJ databases">
        <title>The Genome of Cuscuta australis (Dodder) Provides Insight into the Evolution of Plant Parasitism.</title>
        <authorList>
            <person name="Liu H."/>
        </authorList>
    </citation>
    <scope>NUCLEOTIDE SEQUENCE [LARGE SCALE GENOMIC DNA]</scope>
    <source>
        <strain evidence="9">cv. Yunnan</strain>
        <tissue evidence="8">Vines</tissue>
    </source>
</reference>
<comment type="caution">
    <text evidence="8">The sequence shown here is derived from an EMBL/GenBank/DDBJ whole genome shotgun (WGS) entry which is preliminary data.</text>
</comment>
<dbReference type="InterPro" id="IPR050231">
    <property type="entry name" value="Iron_ascorbate_oxido_reductase"/>
</dbReference>
<dbReference type="GO" id="GO:0016706">
    <property type="term" value="F:2-oxoglutarate-dependent dioxygenase activity"/>
    <property type="evidence" value="ECO:0007669"/>
    <property type="project" value="UniProtKB-ARBA"/>
</dbReference>
<evidence type="ECO:0000259" key="7">
    <source>
        <dbReference type="PROSITE" id="PS51471"/>
    </source>
</evidence>
<accession>A0A328E4R8</accession>
<dbReference type="InterPro" id="IPR026992">
    <property type="entry name" value="DIOX_N"/>
</dbReference>
<comment type="catalytic activity">
    <reaction evidence="5">
        <text>(E)-feruloyl-CoA + 2-oxoglutarate + O2 = (E)-6-hydroxyferuloyl-CoA + succinate + CO2</text>
        <dbReference type="Rhea" id="RHEA:57856"/>
        <dbReference type="ChEBI" id="CHEBI:15379"/>
        <dbReference type="ChEBI" id="CHEBI:16526"/>
        <dbReference type="ChEBI" id="CHEBI:16810"/>
        <dbReference type="ChEBI" id="CHEBI:30031"/>
        <dbReference type="ChEBI" id="CHEBI:87305"/>
        <dbReference type="ChEBI" id="CHEBI:142390"/>
        <dbReference type="EC" id="1.14.11.61"/>
    </reaction>
</comment>
<dbReference type="Pfam" id="PF03171">
    <property type="entry name" value="2OG-FeII_Oxy"/>
    <property type="match status" value="1"/>
</dbReference>
<organism evidence="8 9">
    <name type="scientific">Cuscuta australis</name>
    <dbReference type="NCBI Taxonomy" id="267555"/>
    <lineage>
        <taxon>Eukaryota</taxon>
        <taxon>Viridiplantae</taxon>
        <taxon>Streptophyta</taxon>
        <taxon>Embryophyta</taxon>
        <taxon>Tracheophyta</taxon>
        <taxon>Spermatophyta</taxon>
        <taxon>Magnoliopsida</taxon>
        <taxon>eudicotyledons</taxon>
        <taxon>Gunneridae</taxon>
        <taxon>Pentapetalae</taxon>
        <taxon>asterids</taxon>
        <taxon>lamiids</taxon>
        <taxon>Solanales</taxon>
        <taxon>Convolvulaceae</taxon>
        <taxon>Cuscuteae</taxon>
        <taxon>Cuscuta</taxon>
        <taxon>Cuscuta subgen. Grammica</taxon>
        <taxon>Cuscuta sect. Cleistogrammica</taxon>
    </lineage>
</organism>
<gene>
    <name evidence="8" type="ORF">DM860_007715</name>
</gene>
<comment type="similarity">
    <text evidence="6">Belongs to the iron/ascorbate-dependent oxidoreductase family.</text>
</comment>
<name>A0A328E4R8_9ASTE</name>
<comment type="pathway">
    <text evidence="1">Phenylpropanoid metabolism.</text>
</comment>
<evidence type="ECO:0000256" key="1">
    <source>
        <dbReference type="ARBA" id="ARBA00004918"/>
    </source>
</evidence>
<feature type="domain" description="Fe2OG dioxygenase" evidence="7">
    <location>
        <begin position="208"/>
        <end position="310"/>
    </location>
</feature>
<dbReference type="EC" id="1.14.11.61" evidence="2"/>
<dbReference type="Pfam" id="PF14226">
    <property type="entry name" value="DIOX_N"/>
    <property type="match status" value="1"/>
</dbReference>
<dbReference type="InterPro" id="IPR027443">
    <property type="entry name" value="IPNS-like_sf"/>
</dbReference>
<evidence type="ECO:0000256" key="2">
    <source>
        <dbReference type="ARBA" id="ARBA00012885"/>
    </source>
</evidence>
<evidence type="ECO:0000313" key="8">
    <source>
        <dbReference type="EMBL" id="RAL52947.1"/>
    </source>
</evidence>
<keyword evidence="3 6" id="KW-0479">Metal-binding</keyword>
<dbReference type="AlphaFoldDB" id="A0A328E4R8"/>
<evidence type="ECO:0000256" key="4">
    <source>
        <dbReference type="ARBA" id="ARBA00023004"/>
    </source>
</evidence>
<keyword evidence="4 6" id="KW-0408">Iron</keyword>
<evidence type="ECO:0000313" key="9">
    <source>
        <dbReference type="Proteomes" id="UP000249390"/>
    </source>
</evidence>
<dbReference type="InterPro" id="IPR005123">
    <property type="entry name" value="Oxoglu/Fe-dep_dioxygenase_dom"/>
</dbReference>
<dbReference type="PANTHER" id="PTHR47990">
    <property type="entry name" value="2-OXOGLUTARATE (2OG) AND FE(II)-DEPENDENT OXYGENASE SUPERFAMILY PROTEIN-RELATED"/>
    <property type="match status" value="1"/>
</dbReference>
<evidence type="ECO:0000256" key="3">
    <source>
        <dbReference type="ARBA" id="ARBA00022723"/>
    </source>
</evidence>
<protein>
    <recommendedName>
        <fullName evidence="2">feruloyl-CoA 6-hydroxylase</fullName>
        <ecNumber evidence="2">1.14.11.61</ecNumber>
    </recommendedName>
</protein>
<dbReference type="EMBL" id="NQVE01000030">
    <property type="protein sequence ID" value="RAL52947.1"/>
    <property type="molecule type" value="Genomic_DNA"/>
</dbReference>
<dbReference type="GO" id="GO:0002238">
    <property type="term" value="P:response to molecule of fungal origin"/>
    <property type="evidence" value="ECO:0007669"/>
    <property type="project" value="UniProtKB-ARBA"/>
</dbReference>
<sequence>MTTMKGAAMATLSEAYKEHPPIDPQHIIPLDFQAIRQVPTSHLWPHQTHDEEHAPSSPSSSSIVPVIDLLDPAAGDLIGRACEAWGVFQVVNHGVPSSLLDKVVSEATRLFALPAPVKNRALRTPEGATGYGVARISPFFAQLMWHEGFTIMGSPAAHAKLLWPDDYQHFCDVMEKYQEKVKALAHNLFQLLLNYISPSSPAAAAAVEFDGALQLNSYPPCPSPAQTIGLAPHTDTLFLTILHQSSPGLQLFDPAGLRWSAVDHVPGALTVNVGDLLHVLSNGKFRTARHRAVVMSDTTQRVSMACFYGPPVESVVAPVVSPVDGAPAVYRSVGVKEFLNLKALHLDEALDFIRL</sequence>
<proteinExistence type="inferred from homology"/>
<dbReference type="Gene3D" id="2.60.120.330">
    <property type="entry name" value="B-lactam Antibiotic, Isopenicillin N Synthase, Chain"/>
    <property type="match status" value="1"/>
</dbReference>
<dbReference type="SUPFAM" id="SSF51197">
    <property type="entry name" value="Clavaminate synthase-like"/>
    <property type="match status" value="1"/>
</dbReference>
<dbReference type="GO" id="GO:0046872">
    <property type="term" value="F:metal ion binding"/>
    <property type="evidence" value="ECO:0007669"/>
    <property type="project" value="UniProtKB-KW"/>
</dbReference>
<keyword evidence="9" id="KW-1185">Reference proteome</keyword>
<keyword evidence="6" id="KW-0560">Oxidoreductase</keyword>